<organism evidence="8 9">
    <name type="scientific">Lampropedia cohaerens</name>
    <dbReference type="NCBI Taxonomy" id="1610491"/>
    <lineage>
        <taxon>Bacteria</taxon>
        <taxon>Pseudomonadati</taxon>
        <taxon>Pseudomonadota</taxon>
        <taxon>Betaproteobacteria</taxon>
        <taxon>Burkholderiales</taxon>
        <taxon>Comamonadaceae</taxon>
        <taxon>Lampropedia</taxon>
    </lineage>
</organism>
<dbReference type="PATRIC" id="fig|1610491.3.peg.210"/>
<dbReference type="EMBL" id="LBNQ01000009">
    <property type="protein sequence ID" value="KKW69027.1"/>
    <property type="molecule type" value="Genomic_DNA"/>
</dbReference>
<accession>A0A0U1Q2Q4</accession>
<comment type="caution">
    <text evidence="8">The sequence shown here is derived from an EMBL/GenBank/DDBJ whole genome shotgun (WGS) entry which is preliminary data.</text>
</comment>
<evidence type="ECO:0000256" key="4">
    <source>
        <dbReference type="ARBA" id="ARBA00022723"/>
    </source>
</evidence>
<keyword evidence="4" id="KW-0479">Metal-binding</keyword>
<reference evidence="8 9" key="1">
    <citation type="submission" date="2015-05" db="EMBL/GenBank/DDBJ databases">
        <title>Draft genome sequence of Lampropedia sp. CT6, isolated from the microbial mat of a hot water spring, located at Manikaran, India.</title>
        <authorList>
            <person name="Tripathi C."/>
            <person name="Rani P."/>
            <person name="Mahato N.K."/>
            <person name="Lal R."/>
        </authorList>
    </citation>
    <scope>NUCLEOTIDE SEQUENCE [LARGE SCALE GENOMIC DNA]</scope>
    <source>
        <strain evidence="8 9">CT6</strain>
    </source>
</reference>
<name>A0A0U1Q2Q4_9BURK</name>
<protein>
    <recommendedName>
        <fullName evidence="7">PilY1 beta-propeller domain-containing protein</fullName>
    </recommendedName>
</protein>
<dbReference type="InterPro" id="IPR011047">
    <property type="entry name" value="Quinoprotein_ADH-like_sf"/>
</dbReference>
<dbReference type="InterPro" id="IPR036465">
    <property type="entry name" value="vWFA_dom_sf"/>
</dbReference>
<evidence type="ECO:0000256" key="5">
    <source>
        <dbReference type="ARBA" id="ARBA00022837"/>
    </source>
</evidence>
<keyword evidence="6" id="KW-0281">Fimbrium</keyword>
<dbReference type="InterPro" id="IPR008707">
    <property type="entry name" value="B-propeller_PilY1"/>
</dbReference>
<dbReference type="Pfam" id="PF05567">
    <property type="entry name" value="T4P_PilY1"/>
    <property type="match status" value="1"/>
</dbReference>
<keyword evidence="3" id="KW-1029">Fimbrium biogenesis</keyword>
<feature type="domain" description="PilY1 beta-propeller" evidence="7">
    <location>
        <begin position="574"/>
        <end position="866"/>
    </location>
</feature>
<keyword evidence="5" id="KW-0106">Calcium</keyword>
<dbReference type="Gene3D" id="3.40.50.410">
    <property type="entry name" value="von Willebrand factor, type A domain"/>
    <property type="match status" value="1"/>
</dbReference>
<dbReference type="SUPFAM" id="SSF50998">
    <property type="entry name" value="Quinoprotein alcohol dehydrogenase-like"/>
    <property type="match status" value="2"/>
</dbReference>
<gene>
    <name evidence="8" type="ORF">AAV94_01020</name>
</gene>
<comment type="similarity">
    <text evidence="2">Belongs to the PilY1 family.</text>
</comment>
<proteinExistence type="inferred from homology"/>
<evidence type="ECO:0000256" key="6">
    <source>
        <dbReference type="ARBA" id="ARBA00023263"/>
    </source>
</evidence>
<evidence type="ECO:0000256" key="1">
    <source>
        <dbReference type="ARBA" id="ARBA00004561"/>
    </source>
</evidence>
<dbReference type="SUPFAM" id="SSF53300">
    <property type="entry name" value="vWA-like"/>
    <property type="match status" value="1"/>
</dbReference>
<evidence type="ECO:0000313" key="8">
    <source>
        <dbReference type="EMBL" id="KKW69027.1"/>
    </source>
</evidence>
<dbReference type="GO" id="GO:0046872">
    <property type="term" value="F:metal ion binding"/>
    <property type="evidence" value="ECO:0007669"/>
    <property type="project" value="UniProtKB-KW"/>
</dbReference>
<dbReference type="Proteomes" id="UP000050580">
    <property type="component" value="Unassembled WGS sequence"/>
</dbReference>
<evidence type="ECO:0000256" key="3">
    <source>
        <dbReference type="ARBA" id="ARBA00022558"/>
    </source>
</evidence>
<keyword evidence="9" id="KW-1185">Reference proteome</keyword>
<dbReference type="STRING" id="1610491.AAV94_01020"/>
<dbReference type="AlphaFoldDB" id="A0A0U1Q2Q4"/>
<evidence type="ECO:0000256" key="2">
    <source>
        <dbReference type="ARBA" id="ARBA00008387"/>
    </source>
</evidence>
<dbReference type="GO" id="GO:0009289">
    <property type="term" value="C:pilus"/>
    <property type="evidence" value="ECO:0007669"/>
    <property type="project" value="UniProtKB-SubCell"/>
</dbReference>
<evidence type="ECO:0000259" key="7">
    <source>
        <dbReference type="Pfam" id="PF05567"/>
    </source>
</evidence>
<sequence>MAILALYGAELAAQENSLAFSTAPATNTHRPPAPNVIISVDDSGSMAQRDGSNETKIDILKSALKETFKESNVPDRSIRLGWMSMNACRGRGSSLQCRGTEEPSIRVLDANLRQQFISWVDGLHAEGGTPAHRMLYRAGEYLRRAPGIDNPWASNPGVEEGEYLGCRRSYNVFLTDGSWNFPDMDDGNRATYGPSWLRDLMTPEEVAEIGNADGTDRVLPSGVAYDADSDQVRIYRDQYGAMNAITDRRENVTGYRSYPTLSDLAFYYWATDLQPHIRERNGEYTLPQQITFSGVEQIAADGRQMSLQEYWNPKNNPATWPHMTMFTVGFGSGAKLSTPAFGSHTWDGVDYQRLLLGRKEWGNPNLEQSTSGNYESEARRAEMWHAAINSRGTFVPVDEPTQLAQEFQKILNKIISDNSTPTTSVALTASTVRLESQMYVTTYDPSSWTGAVSAYKVSAASGAVATGSGWNSASKLDEARGVGEDAQKTFAENRAVFTHDGVAGVSFLWESLSAEQRQKLNGSRATVDYLRGGPDGNYRQRRSVHGDIVNSQVWYYNGDAANLRKPNKKTGAAQRRMVYVGANDGMLHAFDADNGSEAFAYVPRGVYDHLAELIRPDYVHRYFVDGSPFVAEVNAGSKDAPQWRDYLVGTLGAGGKGYFILDVTDPDSFSATNVKLDKTGADVDADIGHIFSAPVTDQVTPTRATQLTQLNNGKWAFVTGNGYNSVNQNSVLLIQYLDGQLGKLTAEPASKVPGNGLSAPRLVDLTGDGVPDVAYAGDLSGNLWKFDISSKDESKWKVSFAGQPLFTATDGLGQPQPQPITTAPGFVRHPSEPGLILTFGTGRNLTNEDRRSDDPQTIYGIHDRSGWTISNGIASVQDDAANRVERDDLVNKSLLAHATQDSVWKTDADDADEQVSYATKQWVNGETVSVTPDKGWYINLPVVKSRVLANVEWFRDPAIFRVRFQVPAEGGAGGVETQQESCEPVYSERRDFLGYFDAVSGNSWRKPLPNGERDPYTFYEDPAEGLSHYLSDGEGGDVSVAPPGFGKEDNLPGEGFTGLIPTWRHVQ</sequence>
<evidence type="ECO:0000313" key="9">
    <source>
        <dbReference type="Proteomes" id="UP000050580"/>
    </source>
</evidence>
<comment type="subcellular location">
    <subcellularLocation>
        <location evidence="1">Fimbrium</location>
    </subcellularLocation>
</comment>